<feature type="compositionally biased region" description="Basic and acidic residues" evidence="3">
    <location>
        <begin position="292"/>
        <end position="304"/>
    </location>
</feature>
<dbReference type="InterPro" id="IPR000953">
    <property type="entry name" value="Chromo/chromo_shadow_dom"/>
</dbReference>
<dbReference type="Proteomes" id="UP000092462">
    <property type="component" value="Unassembled WGS sequence"/>
</dbReference>
<evidence type="ECO:0000313" key="5">
    <source>
        <dbReference type="Proteomes" id="UP000092462"/>
    </source>
</evidence>
<protein>
    <submittedName>
        <fullName evidence="4">Uncharacterized protein</fullName>
    </submittedName>
</protein>
<sequence>MTKEVSEIDPTDIAKHPDVIKKALADVSSLDVLVCGSCHTAFHYIEEFTEHKANKCTGESSLKECVWAFLLWKACQMKTEEDITANSWKLYQTWVKLDESVRETWVLAGKTIQSFARMGQGQLQEMPVKVIKQIVDQPKAAAAAAESNAANKIPVKRPVMPGKKSESEQDGDTATTDDDFSPQRLPVATMRQVVRKPVTKLNVTRPPGALLNKNVPRLATRTMTPSGDTEEHSVDKILAKKFNPRRRSFEYLIKWTNFTHEQNTWEPQQHLEKCPVLLQAFESQLAFQKEQRAAKAAEEAKSSDGDSPSRPVRNSKAKAVSQVKQWCADEEPVAGAPKRKSDDSDYDVEMEEEPSDDQPAKKMPKNEAVNQALMRAGQSGTVRIVPVNRSNTPQKATVNGSAPKPPEKNSAEVVITNVRDKPTGVMRKPGVTPAALPTKKEAQVHVVSRGEALSSGIVRISPGNSNQQSAKVMPKLVPRVAQQARPGLPQRSGVTVSRASVGPTATQRQQVQGRTMITRVVKNTPSPKVSASEAKVMSMTRQGELKVVRKGKGKDDDLSGEDLEGYGGTSSQGSTTSPEPTYTLCPKTGELKKPGGGQDEKKEMLSVKKEEEEEKKDEETVTAIQTEDGQIQQILTNEDGSPVLVTGEDGTIYQVAGKNAEGQTLLIAQGADGEQQCVYVAAEEGDEGLLALTEDAVQGDASGQIVLKEEGSGGTDATQQLMISTDSDSQDGNITAELVQADMPSPGGTRRVVLMLPDGNFMMTEVKF</sequence>
<keyword evidence="5" id="KW-1185">Reference proteome</keyword>
<accession>A0A1B0GNR3</accession>
<dbReference type="EMBL" id="AJVK01013549">
    <property type="status" value="NOT_ANNOTATED_CDS"/>
    <property type="molecule type" value="Genomic_DNA"/>
</dbReference>
<dbReference type="PROSITE" id="PS50013">
    <property type="entry name" value="CHROMO_2"/>
    <property type="match status" value="1"/>
</dbReference>
<dbReference type="VEuPathDB" id="VectorBase:PPAI005045"/>
<organism evidence="4 5">
    <name type="scientific">Phlebotomus papatasi</name>
    <name type="common">Sandfly</name>
    <dbReference type="NCBI Taxonomy" id="29031"/>
    <lineage>
        <taxon>Eukaryota</taxon>
        <taxon>Metazoa</taxon>
        <taxon>Ecdysozoa</taxon>
        <taxon>Arthropoda</taxon>
        <taxon>Hexapoda</taxon>
        <taxon>Insecta</taxon>
        <taxon>Pterygota</taxon>
        <taxon>Neoptera</taxon>
        <taxon>Endopterygota</taxon>
        <taxon>Diptera</taxon>
        <taxon>Nematocera</taxon>
        <taxon>Psychodoidea</taxon>
        <taxon>Psychodidae</taxon>
        <taxon>Phlebotomus</taxon>
        <taxon>Phlebotomus</taxon>
    </lineage>
</organism>
<comment type="subcellular location">
    <subcellularLocation>
        <location evidence="1">Nucleus</location>
    </subcellularLocation>
</comment>
<dbReference type="SMART" id="SM00298">
    <property type="entry name" value="CHROMO"/>
    <property type="match status" value="1"/>
</dbReference>
<feature type="compositionally biased region" description="Acidic residues" evidence="3">
    <location>
        <begin position="168"/>
        <end position="180"/>
    </location>
</feature>
<feature type="compositionally biased region" description="Low complexity" evidence="3">
    <location>
        <begin position="571"/>
        <end position="581"/>
    </location>
</feature>
<reference evidence="4" key="1">
    <citation type="submission" date="2022-08" db="UniProtKB">
        <authorList>
            <consortium name="EnsemblMetazoa"/>
        </authorList>
    </citation>
    <scope>IDENTIFICATION</scope>
    <source>
        <strain evidence="4">Israel</strain>
    </source>
</reference>
<name>A0A1B0GNR3_PHLPP</name>
<feature type="region of interest" description="Disordered" evidence="3">
    <location>
        <begin position="483"/>
        <end position="618"/>
    </location>
</feature>
<dbReference type="GO" id="GO:0005694">
    <property type="term" value="C:chromosome"/>
    <property type="evidence" value="ECO:0007669"/>
    <property type="project" value="UniProtKB-ARBA"/>
</dbReference>
<evidence type="ECO:0000256" key="3">
    <source>
        <dbReference type="SAM" id="MobiDB-lite"/>
    </source>
</evidence>
<feature type="compositionally biased region" description="Basic and acidic residues" evidence="3">
    <location>
        <begin position="589"/>
        <end position="610"/>
    </location>
</feature>
<dbReference type="EnsemblMetazoa" id="PPAI005045-RA">
    <property type="protein sequence ID" value="PPAI005045-PA"/>
    <property type="gene ID" value="PPAI005045"/>
</dbReference>
<dbReference type="PANTHER" id="PTHR22812">
    <property type="entry name" value="CHROMOBOX PROTEIN"/>
    <property type="match status" value="1"/>
</dbReference>
<dbReference type="InterPro" id="IPR016197">
    <property type="entry name" value="Chromo-like_dom_sf"/>
</dbReference>
<proteinExistence type="predicted"/>
<dbReference type="Gene3D" id="2.40.50.40">
    <property type="match status" value="1"/>
</dbReference>
<dbReference type="InterPro" id="IPR023779">
    <property type="entry name" value="Chromodomain_CS"/>
</dbReference>
<dbReference type="AlphaFoldDB" id="A0A1B0GNR3"/>
<dbReference type="Pfam" id="PF00385">
    <property type="entry name" value="Chromo"/>
    <property type="match status" value="1"/>
</dbReference>
<dbReference type="GO" id="GO:0005634">
    <property type="term" value="C:nucleus"/>
    <property type="evidence" value="ECO:0007669"/>
    <property type="project" value="UniProtKB-SubCell"/>
</dbReference>
<dbReference type="SUPFAM" id="SSF54160">
    <property type="entry name" value="Chromo domain-like"/>
    <property type="match status" value="1"/>
</dbReference>
<dbReference type="InterPro" id="IPR051219">
    <property type="entry name" value="Heterochromatin_chromo-domain"/>
</dbReference>
<dbReference type="PROSITE" id="PS00598">
    <property type="entry name" value="CHROMO_1"/>
    <property type="match status" value="1"/>
</dbReference>
<feature type="region of interest" description="Disordered" evidence="3">
    <location>
        <begin position="145"/>
        <end position="186"/>
    </location>
</feature>
<evidence type="ECO:0000313" key="4">
    <source>
        <dbReference type="EnsemblMetazoa" id="PPAI005045-PA"/>
    </source>
</evidence>
<evidence type="ECO:0000256" key="2">
    <source>
        <dbReference type="ARBA" id="ARBA00023242"/>
    </source>
</evidence>
<feature type="compositionally biased region" description="Polar residues" evidence="3">
    <location>
        <begin position="492"/>
        <end position="529"/>
    </location>
</feature>
<dbReference type="EMBL" id="AJVK01013550">
    <property type="status" value="NOT_ANNOTATED_CDS"/>
    <property type="molecule type" value="Genomic_DNA"/>
</dbReference>
<dbReference type="VEuPathDB" id="VectorBase:PPAPM1_001062"/>
<evidence type="ECO:0000256" key="1">
    <source>
        <dbReference type="ARBA" id="ARBA00004123"/>
    </source>
</evidence>
<dbReference type="InterPro" id="IPR023780">
    <property type="entry name" value="Chromo_domain"/>
</dbReference>
<feature type="compositionally biased region" description="Acidic residues" evidence="3">
    <location>
        <begin position="344"/>
        <end position="356"/>
    </location>
</feature>
<feature type="region of interest" description="Disordered" evidence="3">
    <location>
        <begin position="292"/>
        <end position="412"/>
    </location>
</feature>
<keyword evidence="2" id="KW-0539">Nucleus</keyword>
<feature type="compositionally biased region" description="Basic and acidic residues" evidence="3">
    <location>
        <begin position="543"/>
        <end position="557"/>
    </location>
</feature>
<feature type="compositionally biased region" description="Polar residues" evidence="3">
    <location>
        <begin position="388"/>
        <end position="400"/>
    </location>
</feature>